<proteinExistence type="predicted"/>
<keyword evidence="1" id="KW-0732">Signal</keyword>
<dbReference type="Proteomes" id="UP000076407">
    <property type="component" value="Unassembled WGS sequence"/>
</dbReference>
<evidence type="ECO:0000256" key="1">
    <source>
        <dbReference type="SAM" id="SignalP"/>
    </source>
</evidence>
<reference evidence="2" key="1">
    <citation type="submission" date="2020-05" db="UniProtKB">
        <authorList>
            <consortium name="EnsemblMetazoa"/>
        </authorList>
    </citation>
    <scope>IDENTIFICATION</scope>
    <source>
        <strain evidence="2">SANGQUA</strain>
    </source>
</reference>
<evidence type="ECO:0008006" key="4">
    <source>
        <dbReference type="Google" id="ProtNLM"/>
    </source>
</evidence>
<evidence type="ECO:0000313" key="3">
    <source>
        <dbReference type="Proteomes" id="UP000076407"/>
    </source>
</evidence>
<dbReference type="AlphaFoldDB" id="A0A182X4E5"/>
<dbReference type="VEuPathDB" id="VectorBase:AQUA004672"/>
<evidence type="ECO:0000313" key="2">
    <source>
        <dbReference type="EnsemblMetazoa" id="AQUA004672-PA"/>
    </source>
</evidence>
<sequence length="82" mass="9019">MKYTLAAFLMVVAVAQLAQGGCYPSVAPCSSCQKPVPVQYRVNYVAPVCNTCEEKRCPMGYKWDGCKCVPDCACLRQLVSLY</sequence>
<organism evidence="2 3">
    <name type="scientific">Anopheles quadriannulatus</name>
    <name type="common">Mosquito</name>
    <dbReference type="NCBI Taxonomy" id="34691"/>
    <lineage>
        <taxon>Eukaryota</taxon>
        <taxon>Metazoa</taxon>
        <taxon>Ecdysozoa</taxon>
        <taxon>Arthropoda</taxon>
        <taxon>Hexapoda</taxon>
        <taxon>Insecta</taxon>
        <taxon>Pterygota</taxon>
        <taxon>Neoptera</taxon>
        <taxon>Endopterygota</taxon>
        <taxon>Diptera</taxon>
        <taxon>Nematocera</taxon>
        <taxon>Culicoidea</taxon>
        <taxon>Culicidae</taxon>
        <taxon>Anophelinae</taxon>
        <taxon>Anopheles</taxon>
    </lineage>
</organism>
<protein>
    <recommendedName>
        <fullName evidence="4">TNFR-Cys domain-containing protein</fullName>
    </recommendedName>
</protein>
<feature type="signal peptide" evidence="1">
    <location>
        <begin position="1"/>
        <end position="20"/>
    </location>
</feature>
<dbReference type="EnsemblMetazoa" id="AQUA004672-RA">
    <property type="protein sequence ID" value="AQUA004672-PA"/>
    <property type="gene ID" value="AQUA004672"/>
</dbReference>
<keyword evidence="3" id="KW-1185">Reference proteome</keyword>
<name>A0A182X4E5_ANOQN</name>
<feature type="chain" id="PRO_5008142359" description="TNFR-Cys domain-containing protein" evidence="1">
    <location>
        <begin position="21"/>
        <end position="82"/>
    </location>
</feature>
<accession>A0A182X4E5</accession>